<dbReference type="PANTHER" id="PTHR32089">
    <property type="entry name" value="METHYL-ACCEPTING CHEMOTAXIS PROTEIN MCPB"/>
    <property type="match status" value="1"/>
</dbReference>
<name>A0A1N6S1C9_AQUAC</name>
<dbReference type="GO" id="GO:0006935">
    <property type="term" value="P:chemotaxis"/>
    <property type="evidence" value="ECO:0007669"/>
    <property type="project" value="InterPro"/>
</dbReference>
<dbReference type="SMART" id="SM00283">
    <property type="entry name" value="MA"/>
    <property type="match status" value="1"/>
</dbReference>
<evidence type="ECO:0000256" key="6">
    <source>
        <dbReference type="ARBA" id="ARBA00029447"/>
    </source>
</evidence>
<keyword evidence="5 7" id="KW-0807">Transducer</keyword>
<dbReference type="EMBL" id="FTMP01000003">
    <property type="protein sequence ID" value="SIQ34870.1"/>
    <property type="molecule type" value="Genomic_DNA"/>
</dbReference>
<gene>
    <name evidence="10" type="ORF">SAMN05878282_103298</name>
</gene>
<evidence type="ECO:0000256" key="2">
    <source>
        <dbReference type="ARBA" id="ARBA00022692"/>
    </source>
</evidence>
<dbReference type="Proteomes" id="UP000185841">
    <property type="component" value="Unassembled WGS sequence"/>
</dbReference>
<evidence type="ECO:0000259" key="9">
    <source>
        <dbReference type="PROSITE" id="PS50111"/>
    </source>
</evidence>
<dbReference type="Gene3D" id="1.10.287.950">
    <property type="entry name" value="Methyl-accepting chemotaxis protein"/>
    <property type="match status" value="1"/>
</dbReference>
<dbReference type="SUPFAM" id="SSF58104">
    <property type="entry name" value="Methyl-accepting chemotaxis protein (MCP) signaling domain"/>
    <property type="match status" value="1"/>
</dbReference>
<keyword evidence="3 8" id="KW-1133">Transmembrane helix</keyword>
<comment type="subcellular location">
    <subcellularLocation>
        <location evidence="1">Membrane</location>
        <topology evidence="1">Multi-pass membrane protein</topology>
    </subcellularLocation>
</comment>
<evidence type="ECO:0000256" key="8">
    <source>
        <dbReference type="SAM" id="Phobius"/>
    </source>
</evidence>
<evidence type="ECO:0000313" key="10">
    <source>
        <dbReference type="EMBL" id="SIQ34870.1"/>
    </source>
</evidence>
<dbReference type="GO" id="GO:0016020">
    <property type="term" value="C:membrane"/>
    <property type="evidence" value="ECO:0007669"/>
    <property type="project" value="UniProtKB-SubCell"/>
</dbReference>
<feature type="transmembrane region" description="Helical" evidence="8">
    <location>
        <begin position="7"/>
        <end position="29"/>
    </location>
</feature>
<accession>A0A1N6S1C9</accession>
<evidence type="ECO:0000313" key="11">
    <source>
        <dbReference type="Proteomes" id="UP000185841"/>
    </source>
</evidence>
<dbReference type="FunFam" id="1.10.287.950:FF:000001">
    <property type="entry name" value="Methyl-accepting chemotaxis sensory transducer"/>
    <property type="match status" value="1"/>
</dbReference>
<dbReference type="Pfam" id="PF12729">
    <property type="entry name" value="4HB_MCP_1"/>
    <property type="match status" value="1"/>
</dbReference>
<reference evidence="10 11" key="1">
    <citation type="submission" date="2017-01" db="EMBL/GenBank/DDBJ databases">
        <authorList>
            <person name="Mah S.A."/>
            <person name="Swanson W.J."/>
            <person name="Moy G.W."/>
            <person name="Vacquier V.D."/>
        </authorList>
    </citation>
    <scope>NUCLEOTIDE SEQUENCE [LARGE SCALE GENOMIC DNA]</scope>
    <source>
        <strain evidence="10 11">RU36E</strain>
    </source>
</reference>
<dbReference type="AlphaFoldDB" id="A0A1N6S1C9"/>
<dbReference type="Pfam" id="PF00015">
    <property type="entry name" value="MCPsignal"/>
    <property type="match status" value="1"/>
</dbReference>
<comment type="similarity">
    <text evidence="6">Belongs to the methyl-accepting chemotaxis (MCP) protein family.</text>
</comment>
<dbReference type="GO" id="GO:0004888">
    <property type="term" value="F:transmembrane signaling receptor activity"/>
    <property type="evidence" value="ECO:0007669"/>
    <property type="project" value="InterPro"/>
</dbReference>
<organism evidence="10 11">
    <name type="scientific">Aquipseudomonas alcaligenes</name>
    <name type="common">Pseudomonas alcaligenes</name>
    <dbReference type="NCBI Taxonomy" id="43263"/>
    <lineage>
        <taxon>Bacteria</taxon>
        <taxon>Pseudomonadati</taxon>
        <taxon>Pseudomonadota</taxon>
        <taxon>Gammaproteobacteria</taxon>
        <taxon>Pseudomonadales</taxon>
        <taxon>Pseudomonadaceae</taxon>
        <taxon>Aquipseudomonas</taxon>
    </lineage>
</organism>
<dbReference type="CDD" id="cd11386">
    <property type="entry name" value="MCP_signal"/>
    <property type="match status" value="1"/>
</dbReference>
<dbReference type="GO" id="GO:0007165">
    <property type="term" value="P:signal transduction"/>
    <property type="evidence" value="ECO:0007669"/>
    <property type="project" value="UniProtKB-KW"/>
</dbReference>
<sequence length="537" mass="57478">MSVRTRIILLVGTVLLSMIMLGVGGLYYLNQTVNGLKTVYLDRVIPLRDLKDISDAYAVSIVDATHKARNGNISYDEALDKIASARKLIETKWAGYLSTVLVEDEQSVIRVVNPLMNNSWSEIDALEGILKNNSSAELDVFVKDNLYQVIDPITDRVSDLISVQTKVAELEYEAGLSRYESGFYIFSSILLVALVLSSVQSYSFAKFLHVNLGAEPGELRSCAEKISSGDLRAFDFLKKPRGVLAEVETMRSNLNGLVGDITLGSEQIEAATIQLATSAEQVLAGSTQQSGVASSMAAAMEELSVSISHIADNAKTAEGVALQVRENGLAATSIVENLIVEIKKTSDHVVKGAEDIDHLASQSHRINSIVEVIRGIAEQTNLLALNAAIEAARAGEQGRGFAVVADEVRNLAARTSQSTSEIVSLVDAINEGIEKAKNSMSSGCSGIDSGLSLVEKAGETMRQINSAVVENLNAVAAIAHSLEEQRAAGDDVARNVEVVAQIVEENSEAQAGIAGSASSLKLLADEMYKMTNKFKIS</sequence>
<feature type="domain" description="Methyl-accepting transducer" evidence="9">
    <location>
        <begin position="264"/>
        <end position="500"/>
    </location>
</feature>
<evidence type="ECO:0000256" key="5">
    <source>
        <dbReference type="ARBA" id="ARBA00023224"/>
    </source>
</evidence>
<evidence type="ECO:0000256" key="7">
    <source>
        <dbReference type="PROSITE-ProRule" id="PRU00284"/>
    </source>
</evidence>
<evidence type="ECO:0000256" key="4">
    <source>
        <dbReference type="ARBA" id="ARBA00023136"/>
    </source>
</evidence>
<evidence type="ECO:0000256" key="1">
    <source>
        <dbReference type="ARBA" id="ARBA00004141"/>
    </source>
</evidence>
<dbReference type="PANTHER" id="PTHR32089:SF119">
    <property type="entry name" value="METHYL-ACCEPTING CHEMOTAXIS PROTEIN CTPL"/>
    <property type="match status" value="1"/>
</dbReference>
<protein>
    <submittedName>
        <fullName evidence="10">Methyl-accepting chemotaxis protein</fullName>
    </submittedName>
</protein>
<dbReference type="PROSITE" id="PS50111">
    <property type="entry name" value="CHEMOTAXIS_TRANSDUC_2"/>
    <property type="match status" value="1"/>
</dbReference>
<keyword evidence="2 8" id="KW-0812">Transmembrane</keyword>
<dbReference type="PRINTS" id="PR00260">
    <property type="entry name" value="CHEMTRNSDUCR"/>
</dbReference>
<dbReference type="InterPro" id="IPR024478">
    <property type="entry name" value="HlyB_4HB_MCP"/>
</dbReference>
<dbReference type="InterPro" id="IPR004089">
    <property type="entry name" value="MCPsignal_dom"/>
</dbReference>
<evidence type="ECO:0000256" key="3">
    <source>
        <dbReference type="ARBA" id="ARBA00022989"/>
    </source>
</evidence>
<proteinExistence type="inferred from homology"/>
<dbReference type="RefSeq" id="WP_083690873.1">
    <property type="nucleotide sequence ID" value="NZ_FTMP01000003.1"/>
</dbReference>
<dbReference type="InterPro" id="IPR004090">
    <property type="entry name" value="Chemotax_Me-accpt_rcpt"/>
</dbReference>
<keyword evidence="4 8" id="KW-0472">Membrane</keyword>